<dbReference type="PANTHER" id="PTHR43072:SF36">
    <property type="entry name" value="RIBOSOMAL-PROTEIN-ALANINE ACETYLTRANSFERASE"/>
    <property type="match status" value="1"/>
</dbReference>
<dbReference type="AlphaFoldDB" id="A0A8J3MUT1"/>
<dbReference type="RefSeq" id="WP_220197731.1">
    <property type="nucleotide sequence ID" value="NZ_BNJF01000004.1"/>
</dbReference>
<keyword evidence="3" id="KW-1185">Reference proteome</keyword>
<dbReference type="EMBL" id="BNJF01000004">
    <property type="protein sequence ID" value="GHO48535.1"/>
    <property type="molecule type" value="Genomic_DNA"/>
</dbReference>
<evidence type="ECO:0000259" key="1">
    <source>
        <dbReference type="PROSITE" id="PS51186"/>
    </source>
</evidence>
<feature type="domain" description="N-acetyltransferase" evidence="1">
    <location>
        <begin position="2"/>
        <end position="158"/>
    </location>
</feature>
<accession>A0A8J3MUT1</accession>
<reference evidence="2" key="1">
    <citation type="submission" date="2020-10" db="EMBL/GenBank/DDBJ databases">
        <title>Taxonomic study of unclassified bacteria belonging to the class Ktedonobacteria.</title>
        <authorList>
            <person name="Yabe S."/>
            <person name="Wang C.M."/>
            <person name="Zheng Y."/>
            <person name="Sakai Y."/>
            <person name="Cavaletti L."/>
            <person name="Monciardini P."/>
            <person name="Donadio S."/>
        </authorList>
    </citation>
    <scope>NUCLEOTIDE SEQUENCE</scope>
    <source>
        <strain evidence="2">SOSP1-1</strain>
    </source>
</reference>
<gene>
    <name evidence="2" type="ORF">KSX_66980</name>
</gene>
<dbReference type="SUPFAM" id="SSF55729">
    <property type="entry name" value="Acyl-CoA N-acyltransferases (Nat)"/>
    <property type="match status" value="1"/>
</dbReference>
<comment type="caution">
    <text evidence="2">The sequence shown here is derived from an EMBL/GenBank/DDBJ whole genome shotgun (WGS) entry which is preliminary data.</text>
</comment>
<dbReference type="Gene3D" id="3.40.630.30">
    <property type="match status" value="1"/>
</dbReference>
<name>A0A8J3MUT1_9CHLR</name>
<dbReference type="InterPro" id="IPR016181">
    <property type="entry name" value="Acyl_CoA_acyltransferase"/>
</dbReference>
<dbReference type="Pfam" id="PF00583">
    <property type="entry name" value="Acetyltransf_1"/>
    <property type="match status" value="1"/>
</dbReference>
<evidence type="ECO:0000313" key="2">
    <source>
        <dbReference type="EMBL" id="GHO48535.1"/>
    </source>
</evidence>
<dbReference type="CDD" id="cd04301">
    <property type="entry name" value="NAT_SF"/>
    <property type="match status" value="1"/>
</dbReference>
<dbReference type="InterPro" id="IPR000182">
    <property type="entry name" value="GNAT_dom"/>
</dbReference>
<dbReference type="PIRSF" id="PIRSF037663">
    <property type="entry name" value="Acetyltransf_GNAT_prd"/>
    <property type="match status" value="1"/>
</dbReference>
<dbReference type="PROSITE" id="PS51186">
    <property type="entry name" value="GNAT"/>
    <property type="match status" value="1"/>
</dbReference>
<dbReference type="InterPro" id="IPR017255">
    <property type="entry name" value="AcTrfase_GNAT_prd"/>
</dbReference>
<protein>
    <submittedName>
        <fullName evidence="2">N-acetyltransferase</fullName>
    </submittedName>
</protein>
<evidence type="ECO:0000313" key="3">
    <source>
        <dbReference type="Proteomes" id="UP000612362"/>
    </source>
</evidence>
<dbReference type="PANTHER" id="PTHR43072">
    <property type="entry name" value="N-ACETYLTRANSFERASE"/>
    <property type="match status" value="1"/>
</dbReference>
<dbReference type="FunFam" id="3.40.630.30:FF:000133">
    <property type="entry name" value="Acetyltransferase, GNAT family"/>
    <property type="match status" value="1"/>
</dbReference>
<dbReference type="GO" id="GO:0016747">
    <property type="term" value="F:acyltransferase activity, transferring groups other than amino-acyl groups"/>
    <property type="evidence" value="ECO:0007669"/>
    <property type="project" value="InterPro"/>
</dbReference>
<dbReference type="Proteomes" id="UP000612362">
    <property type="component" value="Unassembled WGS sequence"/>
</dbReference>
<sequence length="159" mass="17996">MSILRHLEVKDRSTIIRVVDEWWGGRPMAGLLPRLFFEHFQPTSFVIEEDGKLQAFLVGFRSQTTPAEAYIHFVGVHPGARGKGVGRSLYEHFFETVRQLDCTEVHAITSPVNRGSIEFHTSMGFEILPGDAEVDGIAVTTNYDGLGSNRVQFRRYLEK</sequence>
<organism evidence="2 3">
    <name type="scientific">Ktedonospora formicarum</name>
    <dbReference type="NCBI Taxonomy" id="2778364"/>
    <lineage>
        <taxon>Bacteria</taxon>
        <taxon>Bacillati</taxon>
        <taxon>Chloroflexota</taxon>
        <taxon>Ktedonobacteria</taxon>
        <taxon>Ktedonobacterales</taxon>
        <taxon>Ktedonobacteraceae</taxon>
        <taxon>Ktedonospora</taxon>
    </lineage>
</organism>
<proteinExistence type="predicted"/>